<evidence type="ECO:0000259" key="9">
    <source>
        <dbReference type="PROSITE" id="PS50811"/>
    </source>
</evidence>
<dbReference type="Gene3D" id="2.20.25.80">
    <property type="entry name" value="WRKY domain"/>
    <property type="match status" value="2"/>
</dbReference>
<evidence type="ECO:0000256" key="7">
    <source>
        <dbReference type="SAM" id="MobiDB-lite"/>
    </source>
</evidence>
<feature type="region of interest" description="Disordered" evidence="7">
    <location>
        <begin position="264"/>
        <end position="296"/>
    </location>
</feature>
<feature type="compositionally biased region" description="Basic and acidic residues" evidence="7">
    <location>
        <begin position="472"/>
        <end position="482"/>
    </location>
</feature>
<dbReference type="InterPro" id="IPR019275">
    <property type="entry name" value="DUF2301"/>
</dbReference>
<dbReference type="PROSITE" id="PS50811">
    <property type="entry name" value="WRKY"/>
    <property type="match status" value="2"/>
</dbReference>
<keyword evidence="4" id="KW-0238">DNA-binding</keyword>
<sequence>MGRFGRWTVTDEDKAEVLGYRLGISLTAAAFLFGGVFALLPADQEGARGAMQACLDPVVLAGSAGLGVSLQLIHIYVSSLKRALQVLWAVGTAGVVYLVATQDAPAAIFVYEHPAWIWAVGPLFAALTGVAFKEGLCYGKAEAAGLFGALPLLVEYVLLVSSMLLLGIFAGRKYTQAVKDDIGDKSVFEGAGGGAHPYQNPLHPLAHLMNPRGATHDSPVLLPLLQQVEASPTTGIHQLCPPLFQSSGPTTRGLAALPLPVPQPMPARAEAASGAEPSRAAKREFEPRVGHGKQSVANSDGWQWRKYGEKLVKGSPNPRSYYKCSHAGCLAKKIVERLDCDGTVLSTEYKGDHSHPAPSTAKPSRFKPKPKPEPPIAATQVNPAADPLVLAQFPPLSISGPMPLGLMPAGGGGMLPIPEALKSDFPGPHHAASATAEQEEDTDTSEPEPAAVLKAAPQDTRAAQAAATAAKRLRDNPESPSKRMDILAAYAEEAHRQLKTSSNSPEGAPGAKRQRTEAPSGRARANAEEDDEGSGAPSGSGMQRIVEITNMEDGYRWRKYGQKQVKGSPFPRAYYKCTHVGCPVRKHVERSAEEESCFVVTYEGQHNHRPPTGSRRRSQKDVPEADEEAEAEEAEEDSSQPTSPNYGGHAPQHSLAPQAQQVASKAQLLPQAQQQHQGNGANVDFGQQLTHLLASTVLQQAALSGVLPLLPYNNLTNETLASLGLSAEALHGMETFNALNLTSVGNLADLTTLLRQHAQLDMALAAQAQAMDAAAAGWDPLACLITPRPNVSPAGGPFGPVGQAQAVPSAGTGRQSKPTQPARQQVATTEA</sequence>
<keyword evidence="8" id="KW-0472">Membrane</keyword>
<keyword evidence="8" id="KW-0812">Transmembrane</keyword>
<evidence type="ECO:0000313" key="10">
    <source>
        <dbReference type="EMBL" id="PNH10453.1"/>
    </source>
</evidence>
<feature type="transmembrane region" description="Helical" evidence="8">
    <location>
        <begin position="144"/>
        <end position="169"/>
    </location>
</feature>
<dbReference type="InterPro" id="IPR003657">
    <property type="entry name" value="WRKY_dom"/>
</dbReference>
<dbReference type="SUPFAM" id="SSF118290">
    <property type="entry name" value="WRKY DNA-binding domain"/>
    <property type="match status" value="2"/>
</dbReference>
<keyword evidence="6" id="KW-0539">Nucleus</keyword>
<feature type="compositionally biased region" description="Low complexity" evidence="7">
    <location>
        <begin position="454"/>
        <end position="470"/>
    </location>
</feature>
<evidence type="ECO:0000256" key="4">
    <source>
        <dbReference type="ARBA" id="ARBA00023125"/>
    </source>
</evidence>
<dbReference type="GO" id="GO:0043565">
    <property type="term" value="F:sequence-specific DNA binding"/>
    <property type="evidence" value="ECO:0007669"/>
    <property type="project" value="InterPro"/>
</dbReference>
<feature type="compositionally biased region" description="Acidic residues" evidence="7">
    <location>
        <begin position="437"/>
        <end position="446"/>
    </location>
</feature>
<feature type="compositionally biased region" description="Polar residues" evidence="7">
    <location>
        <begin position="812"/>
        <end position="831"/>
    </location>
</feature>
<evidence type="ECO:0000256" key="3">
    <source>
        <dbReference type="ARBA" id="ARBA00023015"/>
    </source>
</evidence>
<evidence type="ECO:0000256" key="2">
    <source>
        <dbReference type="ARBA" id="ARBA00022737"/>
    </source>
</evidence>
<feature type="domain" description="WRKY" evidence="9">
    <location>
        <begin position="293"/>
        <end position="358"/>
    </location>
</feature>
<dbReference type="GO" id="GO:0005634">
    <property type="term" value="C:nucleus"/>
    <property type="evidence" value="ECO:0007669"/>
    <property type="project" value="UniProtKB-SubCell"/>
</dbReference>
<dbReference type="Proteomes" id="UP000236333">
    <property type="component" value="Unassembled WGS sequence"/>
</dbReference>
<gene>
    <name evidence="10" type="ORF">TSOC_002804</name>
</gene>
<dbReference type="AlphaFoldDB" id="A0A2J8AD67"/>
<feature type="compositionally biased region" description="Acidic residues" evidence="7">
    <location>
        <begin position="624"/>
        <end position="638"/>
    </location>
</feature>
<dbReference type="Pfam" id="PF03106">
    <property type="entry name" value="WRKY"/>
    <property type="match status" value="2"/>
</dbReference>
<feature type="region of interest" description="Disordered" evidence="7">
    <location>
        <begin position="604"/>
        <end position="682"/>
    </location>
</feature>
<feature type="compositionally biased region" description="Low complexity" evidence="7">
    <location>
        <begin position="666"/>
        <end position="677"/>
    </location>
</feature>
<organism evidence="10 11">
    <name type="scientific">Tetrabaena socialis</name>
    <dbReference type="NCBI Taxonomy" id="47790"/>
    <lineage>
        <taxon>Eukaryota</taxon>
        <taxon>Viridiplantae</taxon>
        <taxon>Chlorophyta</taxon>
        <taxon>core chlorophytes</taxon>
        <taxon>Chlorophyceae</taxon>
        <taxon>CS clade</taxon>
        <taxon>Chlamydomonadales</taxon>
        <taxon>Tetrabaenaceae</taxon>
        <taxon>Tetrabaena</taxon>
    </lineage>
</organism>
<dbReference type="InterPro" id="IPR036576">
    <property type="entry name" value="WRKY_dom_sf"/>
</dbReference>
<comment type="subcellular location">
    <subcellularLocation>
        <location evidence="1">Nucleus</location>
    </subcellularLocation>
</comment>
<dbReference type="PANTHER" id="PTHR31221:SF193">
    <property type="entry name" value="WRKY TRANSCRIPTION FACTOR PROTEIN 1-RELATED"/>
    <property type="match status" value="1"/>
</dbReference>
<feature type="domain" description="WRKY" evidence="9">
    <location>
        <begin position="546"/>
        <end position="611"/>
    </location>
</feature>
<protein>
    <submittedName>
        <fullName evidence="10">Putative WRKY transcription factor 34</fullName>
    </submittedName>
</protein>
<evidence type="ECO:0000256" key="8">
    <source>
        <dbReference type="SAM" id="Phobius"/>
    </source>
</evidence>
<feature type="region of interest" description="Disordered" evidence="7">
    <location>
        <begin position="417"/>
        <end position="482"/>
    </location>
</feature>
<evidence type="ECO:0000256" key="5">
    <source>
        <dbReference type="ARBA" id="ARBA00023163"/>
    </source>
</evidence>
<proteinExistence type="predicted"/>
<dbReference type="OrthoDB" id="1918969at2759"/>
<accession>A0A2J8AD67</accession>
<feature type="compositionally biased region" description="Polar residues" evidence="7">
    <location>
        <begin position="655"/>
        <end position="664"/>
    </location>
</feature>
<dbReference type="SMART" id="SM00774">
    <property type="entry name" value="WRKY"/>
    <property type="match status" value="2"/>
</dbReference>
<feature type="region of interest" description="Disordered" evidence="7">
    <location>
        <begin position="494"/>
        <end position="543"/>
    </location>
</feature>
<keyword evidence="11" id="KW-1185">Reference proteome</keyword>
<dbReference type="GO" id="GO:0003700">
    <property type="term" value="F:DNA-binding transcription factor activity"/>
    <property type="evidence" value="ECO:0007669"/>
    <property type="project" value="InterPro"/>
</dbReference>
<name>A0A2J8AD67_9CHLO</name>
<keyword evidence="8" id="KW-1133">Transmembrane helix</keyword>
<feature type="transmembrane region" description="Helical" evidence="8">
    <location>
        <begin position="20"/>
        <end position="42"/>
    </location>
</feature>
<keyword evidence="3" id="KW-0805">Transcription regulation</keyword>
<keyword evidence="5" id="KW-0804">Transcription</keyword>
<dbReference type="FunFam" id="2.20.25.80:FF:000006">
    <property type="entry name" value="WRKY transcription factor"/>
    <property type="match status" value="1"/>
</dbReference>
<comment type="caution">
    <text evidence="10">The sequence shown here is derived from an EMBL/GenBank/DDBJ whole genome shotgun (WGS) entry which is preliminary data.</text>
</comment>
<feature type="region of interest" description="Disordered" evidence="7">
    <location>
        <begin position="347"/>
        <end position="379"/>
    </location>
</feature>
<dbReference type="Pfam" id="PF10063">
    <property type="entry name" value="DUF2301"/>
    <property type="match status" value="1"/>
</dbReference>
<reference evidence="10 11" key="1">
    <citation type="journal article" date="2017" name="Mol. Biol. Evol.">
        <title>The 4-celled Tetrabaena socialis nuclear genome reveals the essential components for genetic control of cell number at the origin of multicellularity in the volvocine lineage.</title>
        <authorList>
            <person name="Featherston J."/>
            <person name="Arakaki Y."/>
            <person name="Hanschen E.R."/>
            <person name="Ferris P.J."/>
            <person name="Michod R.E."/>
            <person name="Olson B.J.S.C."/>
            <person name="Nozaki H."/>
            <person name="Durand P.M."/>
        </authorList>
    </citation>
    <scope>NUCLEOTIDE SEQUENCE [LARGE SCALE GENOMIC DNA]</scope>
    <source>
        <strain evidence="10 11">NIES-571</strain>
    </source>
</reference>
<feature type="compositionally biased region" description="Basic and acidic residues" evidence="7">
    <location>
        <begin position="279"/>
        <end position="289"/>
    </location>
</feature>
<feature type="transmembrane region" description="Helical" evidence="8">
    <location>
        <begin position="54"/>
        <end position="77"/>
    </location>
</feature>
<feature type="transmembrane region" description="Helical" evidence="8">
    <location>
        <begin position="113"/>
        <end position="132"/>
    </location>
</feature>
<evidence type="ECO:0000256" key="6">
    <source>
        <dbReference type="ARBA" id="ARBA00023242"/>
    </source>
</evidence>
<evidence type="ECO:0000256" key="1">
    <source>
        <dbReference type="ARBA" id="ARBA00004123"/>
    </source>
</evidence>
<evidence type="ECO:0000313" key="11">
    <source>
        <dbReference type="Proteomes" id="UP000236333"/>
    </source>
</evidence>
<dbReference type="EMBL" id="PGGS01000055">
    <property type="protein sequence ID" value="PNH10453.1"/>
    <property type="molecule type" value="Genomic_DNA"/>
</dbReference>
<feature type="transmembrane region" description="Helical" evidence="8">
    <location>
        <begin position="83"/>
        <end position="101"/>
    </location>
</feature>
<dbReference type="InterPro" id="IPR044810">
    <property type="entry name" value="WRKY_plant"/>
</dbReference>
<dbReference type="PANTHER" id="PTHR31221">
    <property type="entry name" value="WRKY TRANSCRIPTION FACTOR PROTEIN 1-RELATED"/>
    <property type="match status" value="1"/>
</dbReference>
<feature type="region of interest" description="Disordered" evidence="7">
    <location>
        <begin position="792"/>
        <end position="831"/>
    </location>
</feature>
<keyword evidence="2" id="KW-0677">Repeat</keyword>